<accession>A0A1F5S151</accession>
<sequence length="310" mass="34886">MITVENLTKRFGENTALSGISFEVKKGEVLGFLGPNGAGKTTTMRILTGLIAPTSGNIKVQNYNVLDNSLEIRRMIGYLPESVPLYEDMKVFEYLKFMAEMRGVSKSELLDKIRKMSDLCGLKRVIRQPIGELSKGYRQRVGLAQAMISDTEILVLDEPTSGLDPNQIVEIRNLIKKIGENKTVILSTHILQEVNATCDRVVIINNGQIVAQGTTDELTAKSKRKEIIYAKVKGPLHEVQEKLKLMENVEAVVRKDKEDEDVYGYQITVGGSADIREYIFMTIVKNNWSLLEMRREGVSLEDVFRELTVE</sequence>
<protein>
    <submittedName>
        <fullName evidence="6">ABC transporter</fullName>
    </submittedName>
</protein>
<dbReference type="SUPFAM" id="SSF52540">
    <property type="entry name" value="P-loop containing nucleoside triphosphate hydrolases"/>
    <property type="match status" value="1"/>
</dbReference>
<feature type="domain" description="ABC transporter" evidence="5">
    <location>
        <begin position="2"/>
        <end position="231"/>
    </location>
</feature>
<dbReference type="GO" id="GO:0005524">
    <property type="term" value="F:ATP binding"/>
    <property type="evidence" value="ECO:0007669"/>
    <property type="project" value="UniProtKB-KW"/>
</dbReference>
<evidence type="ECO:0000259" key="5">
    <source>
        <dbReference type="PROSITE" id="PS50893"/>
    </source>
</evidence>
<dbReference type="InterPro" id="IPR003439">
    <property type="entry name" value="ABC_transporter-like_ATP-bd"/>
</dbReference>
<keyword evidence="4" id="KW-0067">ATP-binding</keyword>
<comment type="caution">
    <text evidence="6">The sequence shown here is derived from an EMBL/GenBank/DDBJ whole genome shotgun (WGS) entry which is preliminary data.</text>
</comment>
<evidence type="ECO:0000256" key="2">
    <source>
        <dbReference type="ARBA" id="ARBA00022448"/>
    </source>
</evidence>
<evidence type="ECO:0000313" key="6">
    <source>
        <dbReference type="EMBL" id="OGF20394.1"/>
    </source>
</evidence>
<comment type="similarity">
    <text evidence="1">Belongs to the ABC transporter superfamily.</text>
</comment>
<evidence type="ECO:0000256" key="3">
    <source>
        <dbReference type="ARBA" id="ARBA00022741"/>
    </source>
</evidence>
<organism evidence="6 7">
    <name type="scientific">Candidatus Falkowbacteria bacterium RBG_13_39_14</name>
    <dbReference type="NCBI Taxonomy" id="1797985"/>
    <lineage>
        <taxon>Bacteria</taxon>
        <taxon>Candidatus Falkowiibacteriota</taxon>
    </lineage>
</organism>
<keyword evidence="2" id="KW-0813">Transport</keyword>
<dbReference type="Proteomes" id="UP000178323">
    <property type="component" value="Unassembled WGS sequence"/>
</dbReference>
<dbReference type="InterPro" id="IPR027417">
    <property type="entry name" value="P-loop_NTPase"/>
</dbReference>
<proteinExistence type="inferred from homology"/>
<reference evidence="6 7" key="1">
    <citation type="journal article" date="2016" name="Nat. Commun.">
        <title>Thousands of microbial genomes shed light on interconnected biogeochemical processes in an aquifer system.</title>
        <authorList>
            <person name="Anantharaman K."/>
            <person name="Brown C.T."/>
            <person name="Hug L.A."/>
            <person name="Sharon I."/>
            <person name="Castelle C.J."/>
            <person name="Probst A.J."/>
            <person name="Thomas B.C."/>
            <person name="Singh A."/>
            <person name="Wilkins M.J."/>
            <person name="Karaoz U."/>
            <person name="Brodie E.L."/>
            <person name="Williams K.H."/>
            <person name="Hubbard S.S."/>
            <person name="Banfield J.F."/>
        </authorList>
    </citation>
    <scope>NUCLEOTIDE SEQUENCE [LARGE SCALE GENOMIC DNA]</scope>
</reference>
<dbReference type="STRING" id="1797985.A2Y83_02760"/>
<dbReference type="PROSITE" id="PS50893">
    <property type="entry name" value="ABC_TRANSPORTER_2"/>
    <property type="match status" value="1"/>
</dbReference>
<dbReference type="Gene3D" id="3.40.50.300">
    <property type="entry name" value="P-loop containing nucleotide triphosphate hydrolases"/>
    <property type="match status" value="1"/>
</dbReference>
<gene>
    <name evidence="6" type="ORF">A2Y83_02760</name>
</gene>
<dbReference type="CDD" id="cd03230">
    <property type="entry name" value="ABC_DR_subfamily_A"/>
    <property type="match status" value="1"/>
</dbReference>
<keyword evidence="3" id="KW-0547">Nucleotide-binding</keyword>
<dbReference type="PANTHER" id="PTHR43335:SF4">
    <property type="entry name" value="ABC TRANSPORTER, ATP-BINDING PROTEIN"/>
    <property type="match status" value="1"/>
</dbReference>
<dbReference type="Pfam" id="PF00005">
    <property type="entry name" value="ABC_tran"/>
    <property type="match status" value="1"/>
</dbReference>
<dbReference type="EMBL" id="MFFS01000089">
    <property type="protein sequence ID" value="OGF20394.1"/>
    <property type="molecule type" value="Genomic_DNA"/>
</dbReference>
<evidence type="ECO:0000256" key="1">
    <source>
        <dbReference type="ARBA" id="ARBA00005417"/>
    </source>
</evidence>
<dbReference type="SMART" id="SM00382">
    <property type="entry name" value="AAA"/>
    <property type="match status" value="1"/>
</dbReference>
<dbReference type="GO" id="GO:0016887">
    <property type="term" value="F:ATP hydrolysis activity"/>
    <property type="evidence" value="ECO:0007669"/>
    <property type="project" value="InterPro"/>
</dbReference>
<dbReference type="AlphaFoldDB" id="A0A1F5S151"/>
<evidence type="ECO:0000256" key="4">
    <source>
        <dbReference type="ARBA" id="ARBA00022840"/>
    </source>
</evidence>
<dbReference type="PANTHER" id="PTHR43335">
    <property type="entry name" value="ABC TRANSPORTER, ATP-BINDING PROTEIN"/>
    <property type="match status" value="1"/>
</dbReference>
<name>A0A1F5S151_9BACT</name>
<evidence type="ECO:0000313" key="7">
    <source>
        <dbReference type="Proteomes" id="UP000178323"/>
    </source>
</evidence>
<dbReference type="InterPro" id="IPR003593">
    <property type="entry name" value="AAA+_ATPase"/>
</dbReference>